<evidence type="ECO:0000313" key="2">
    <source>
        <dbReference type="EMBL" id="KAE8676537.1"/>
    </source>
</evidence>
<dbReference type="GO" id="GO:0003676">
    <property type="term" value="F:nucleic acid binding"/>
    <property type="evidence" value="ECO:0007669"/>
    <property type="project" value="InterPro"/>
</dbReference>
<dbReference type="CDD" id="cd06222">
    <property type="entry name" value="RNase_H_like"/>
    <property type="match status" value="1"/>
</dbReference>
<dbReference type="SUPFAM" id="SSF53098">
    <property type="entry name" value="Ribonuclease H-like"/>
    <property type="match status" value="1"/>
</dbReference>
<reference evidence="2" key="1">
    <citation type="submission" date="2019-09" db="EMBL/GenBank/DDBJ databases">
        <title>Draft genome information of white flower Hibiscus syriacus.</title>
        <authorList>
            <person name="Kim Y.-M."/>
        </authorList>
    </citation>
    <scope>NUCLEOTIDE SEQUENCE [LARGE SCALE GENOMIC DNA]</scope>
    <source>
        <strain evidence="2">YM2019G1</strain>
    </source>
</reference>
<dbReference type="InterPro" id="IPR036397">
    <property type="entry name" value="RNaseH_sf"/>
</dbReference>
<comment type="caution">
    <text evidence="2">The sequence shown here is derived from an EMBL/GenBank/DDBJ whole genome shotgun (WGS) entry which is preliminary data.</text>
</comment>
<feature type="domain" description="RNase H type-1" evidence="1">
    <location>
        <begin position="78"/>
        <end position="152"/>
    </location>
</feature>
<dbReference type="InterPro" id="IPR053151">
    <property type="entry name" value="RNase_H-like"/>
</dbReference>
<name>A0A6A2YIP2_HIBSY</name>
<dbReference type="InterPro" id="IPR012337">
    <property type="entry name" value="RNaseH-like_sf"/>
</dbReference>
<dbReference type="Pfam" id="PF13456">
    <property type="entry name" value="RVT_3"/>
    <property type="match status" value="1"/>
</dbReference>
<organism evidence="2 3">
    <name type="scientific">Hibiscus syriacus</name>
    <name type="common">Rose of Sharon</name>
    <dbReference type="NCBI Taxonomy" id="106335"/>
    <lineage>
        <taxon>Eukaryota</taxon>
        <taxon>Viridiplantae</taxon>
        <taxon>Streptophyta</taxon>
        <taxon>Embryophyta</taxon>
        <taxon>Tracheophyta</taxon>
        <taxon>Spermatophyta</taxon>
        <taxon>Magnoliopsida</taxon>
        <taxon>eudicotyledons</taxon>
        <taxon>Gunneridae</taxon>
        <taxon>Pentapetalae</taxon>
        <taxon>rosids</taxon>
        <taxon>malvids</taxon>
        <taxon>Malvales</taxon>
        <taxon>Malvaceae</taxon>
        <taxon>Malvoideae</taxon>
        <taxon>Hibiscus</taxon>
    </lineage>
</organism>
<dbReference type="Gene3D" id="3.30.420.10">
    <property type="entry name" value="Ribonuclease H-like superfamily/Ribonuclease H"/>
    <property type="match status" value="1"/>
</dbReference>
<dbReference type="Proteomes" id="UP000436088">
    <property type="component" value="Unassembled WGS sequence"/>
</dbReference>
<accession>A0A6A2YIP2</accession>
<keyword evidence="3" id="KW-1185">Reference proteome</keyword>
<evidence type="ECO:0000259" key="1">
    <source>
        <dbReference type="Pfam" id="PF13456"/>
    </source>
</evidence>
<evidence type="ECO:0000313" key="3">
    <source>
        <dbReference type="Proteomes" id="UP000436088"/>
    </source>
</evidence>
<sequence>MFDILLWRIWKQRCNFIFNGESWSLEAIIRNACACPFYLDQIEGKPPVVASCEITREDGSLVKVVMLLTALCSTPSFGGLLDGLYVAWNNGARRLMVEMDNAEAVSLITTPSHDHKPTLVRRIREMLQKRWTVVVDFIPQEANRVADALARYGFSGHIGLTLTEW</sequence>
<dbReference type="GO" id="GO:0004523">
    <property type="term" value="F:RNA-DNA hybrid ribonuclease activity"/>
    <property type="evidence" value="ECO:0007669"/>
    <property type="project" value="InterPro"/>
</dbReference>
<dbReference type="AlphaFoldDB" id="A0A6A2YIP2"/>
<dbReference type="InterPro" id="IPR044730">
    <property type="entry name" value="RNase_H-like_dom_plant"/>
</dbReference>
<dbReference type="PANTHER" id="PTHR47723">
    <property type="entry name" value="OS05G0353850 PROTEIN"/>
    <property type="match status" value="1"/>
</dbReference>
<dbReference type="EMBL" id="VEPZ02001376">
    <property type="protein sequence ID" value="KAE8676537.1"/>
    <property type="molecule type" value="Genomic_DNA"/>
</dbReference>
<protein>
    <recommendedName>
        <fullName evidence="1">RNase H type-1 domain-containing protein</fullName>
    </recommendedName>
</protein>
<dbReference type="InterPro" id="IPR002156">
    <property type="entry name" value="RNaseH_domain"/>
</dbReference>
<proteinExistence type="predicted"/>
<dbReference type="PANTHER" id="PTHR47723:SF19">
    <property type="entry name" value="POLYNUCLEOTIDYL TRANSFERASE, RIBONUCLEASE H-LIKE SUPERFAMILY PROTEIN"/>
    <property type="match status" value="1"/>
</dbReference>
<gene>
    <name evidence="2" type="ORF">F3Y22_tig00111584pilonHSYRG00076</name>
</gene>